<dbReference type="Proteomes" id="UP001454036">
    <property type="component" value="Unassembled WGS sequence"/>
</dbReference>
<organism evidence="3 4">
    <name type="scientific">Lithospermum erythrorhizon</name>
    <name type="common">Purple gromwell</name>
    <name type="synonym">Lithospermum officinale var. erythrorhizon</name>
    <dbReference type="NCBI Taxonomy" id="34254"/>
    <lineage>
        <taxon>Eukaryota</taxon>
        <taxon>Viridiplantae</taxon>
        <taxon>Streptophyta</taxon>
        <taxon>Embryophyta</taxon>
        <taxon>Tracheophyta</taxon>
        <taxon>Spermatophyta</taxon>
        <taxon>Magnoliopsida</taxon>
        <taxon>eudicotyledons</taxon>
        <taxon>Gunneridae</taxon>
        <taxon>Pentapetalae</taxon>
        <taxon>asterids</taxon>
        <taxon>lamiids</taxon>
        <taxon>Boraginales</taxon>
        <taxon>Boraginaceae</taxon>
        <taxon>Boraginoideae</taxon>
        <taxon>Lithospermeae</taxon>
        <taxon>Lithospermum</taxon>
    </lineage>
</organism>
<evidence type="ECO:0000313" key="3">
    <source>
        <dbReference type="EMBL" id="GAA0161059.1"/>
    </source>
</evidence>
<gene>
    <name evidence="3" type="ORF">LIER_17466</name>
</gene>
<evidence type="ECO:0000256" key="2">
    <source>
        <dbReference type="SAM" id="MobiDB-lite"/>
    </source>
</evidence>
<dbReference type="EMBL" id="BAABME010004068">
    <property type="protein sequence ID" value="GAA0161059.1"/>
    <property type="molecule type" value="Genomic_DNA"/>
</dbReference>
<proteinExistence type="predicted"/>
<feature type="coiled-coil region" evidence="1">
    <location>
        <begin position="235"/>
        <end position="269"/>
    </location>
</feature>
<comment type="caution">
    <text evidence="3">The sequence shown here is derived from an EMBL/GenBank/DDBJ whole genome shotgun (WGS) entry which is preliminary data.</text>
</comment>
<keyword evidence="1" id="KW-0175">Coiled coil</keyword>
<name>A0AAV3QAF6_LITER</name>
<dbReference type="AlphaFoldDB" id="A0AAV3QAF6"/>
<sequence>MACVFLYTCEGLPQGVPFGFTSHPKSKGALPRNAKQKADPIAFSTYKGDRCPMPLHFYTDRRVLKAAGLSPIADADLGALEAKCPELCCDMPLAYAPEPVVVSSSSKEDEAISLLLRRFLPFPRLSSFVEPLVASILTWAEYYRPRLSPREKTTPSPRDITPDPQGPRPEPSAYNDVPMDTIGQHSTTVVLNLEDQGDEEDGIPPCQPSAVAIPKVVRKDPPPPSPAAPNHAKLISSFSSLRDKLEGELKALEKEKAREEGVLQRHLKNMAGVHTTLQVKYAASVHRTEAVRAE</sequence>
<protein>
    <submittedName>
        <fullName evidence="3">Uncharacterized protein</fullName>
    </submittedName>
</protein>
<accession>A0AAV3QAF6</accession>
<feature type="region of interest" description="Disordered" evidence="2">
    <location>
        <begin position="148"/>
        <end position="180"/>
    </location>
</feature>
<evidence type="ECO:0000313" key="4">
    <source>
        <dbReference type="Proteomes" id="UP001454036"/>
    </source>
</evidence>
<evidence type="ECO:0000256" key="1">
    <source>
        <dbReference type="SAM" id="Coils"/>
    </source>
</evidence>
<reference evidence="3 4" key="1">
    <citation type="submission" date="2024-01" db="EMBL/GenBank/DDBJ databases">
        <title>The complete chloroplast genome sequence of Lithospermum erythrorhizon: insights into the phylogenetic relationship among Boraginaceae species and the maternal lineages of purple gromwells.</title>
        <authorList>
            <person name="Okada T."/>
            <person name="Watanabe K."/>
        </authorList>
    </citation>
    <scope>NUCLEOTIDE SEQUENCE [LARGE SCALE GENOMIC DNA]</scope>
</reference>
<keyword evidence="4" id="KW-1185">Reference proteome</keyword>